<feature type="signal peptide" evidence="2">
    <location>
        <begin position="1"/>
        <end position="29"/>
    </location>
</feature>
<proteinExistence type="predicted"/>
<feature type="compositionally biased region" description="Acidic residues" evidence="1">
    <location>
        <begin position="175"/>
        <end position="187"/>
    </location>
</feature>
<dbReference type="EMBL" id="HBUE01277015">
    <property type="protein sequence ID" value="CAG6566835.1"/>
    <property type="molecule type" value="Transcribed_RNA"/>
</dbReference>
<dbReference type="EMBL" id="HBUE01122092">
    <property type="protein sequence ID" value="CAG6492866.1"/>
    <property type="molecule type" value="Transcribed_RNA"/>
</dbReference>
<feature type="region of interest" description="Disordered" evidence="1">
    <location>
        <begin position="167"/>
        <end position="187"/>
    </location>
</feature>
<organism evidence="3">
    <name type="scientific">Culex pipiens</name>
    <name type="common">House mosquito</name>
    <dbReference type="NCBI Taxonomy" id="7175"/>
    <lineage>
        <taxon>Eukaryota</taxon>
        <taxon>Metazoa</taxon>
        <taxon>Ecdysozoa</taxon>
        <taxon>Arthropoda</taxon>
        <taxon>Hexapoda</taxon>
        <taxon>Insecta</taxon>
        <taxon>Pterygota</taxon>
        <taxon>Neoptera</taxon>
        <taxon>Endopterygota</taxon>
        <taxon>Diptera</taxon>
        <taxon>Nematocera</taxon>
        <taxon>Culicoidea</taxon>
        <taxon>Culicidae</taxon>
        <taxon>Culicinae</taxon>
        <taxon>Culicini</taxon>
        <taxon>Culex</taxon>
        <taxon>Culex</taxon>
    </lineage>
</organism>
<dbReference type="EMBL" id="HBUE01122090">
    <property type="protein sequence ID" value="CAG6492862.1"/>
    <property type="molecule type" value="Transcribed_RNA"/>
</dbReference>
<accession>A0A8D8CKK2</accession>
<feature type="chain" id="PRO_5036260493" evidence="2">
    <location>
        <begin position="30"/>
        <end position="187"/>
    </location>
</feature>
<dbReference type="AlphaFoldDB" id="A0A8D8CKK2"/>
<sequence length="187" mass="19892">MSETPSVIRRAFPTLLMICCCSCWVKSSSRPSAESELDDRVTLSRGFILASTVSSSSSLEQYGLCLVALQPSSSGAELLFCARSLPLLDASTLVLLTVLDCSSVGTFAVVLSPGNVPSVLSNRLLSPSPAVRPATTRLANRAVSASFCLIMFAYSSISRSTHGNRIISSSLSTPEENDPEPDLPEMR</sequence>
<reference evidence="3" key="1">
    <citation type="submission" date="2021-05" db="EMBL/GenBank/DDBJ databases">
        <authorList>
            <person name="Alioto T."/>
            <person name="Alioto T."/>
            <person name="Gomez Garrido J."/>
        </authorList>
    </citation>
    <scope>NUCLEOTIDE SEQUENCE</scope>
</reference>
<evidence type="ECO:0000313" key="3">
    <source>
        <dbReference type="EMBL" id="CAG6492862.1"/>
    </source>
</evidence>
<evidence type="ECO:0000256" key="1">
    <source>
        <dbReference type="SAM" id="MobiDB-lite"/>
    </source>
</evidence>
<evidence type="ECO:0000256" key="2">
    <source>
        <dbReference type="SAM" id="SignalP"/>
    </source>
</evidence>
<dbReference type="EMBL" id="HBUE01171565">
    <property type="protein sequence ID" value="CAG6515336.1"/>
    <property type="molecule type" value="Transcribed_RNA"/>
</dbReference>
<name>A0A8D8CKK2_CULPI</name>
<keyword evidence="2" id="KW-0732">Signal</keyword>
<protein>
    <submittedName>
        <fullName evidence="3">(northern house mosquito) hypothetical protein</fullName>
    </submittedName>
</protein>